<dbReference type="eggNOG" id="KOG4136">
    <property type="taxonomic scope" value="Eukaryota"/>
</dbReference>
<sequence>MWIFPLIGYLGVIIGFGFLTLAIASGLYYLSELVEEHTVLSKKLLIFLIQAIIVIHFLLLIFDGFPLWLTLFSAASHAVYLANVTKSFPEALVVANHYFWFKHFSHPPLPSDHPYSSNYVAGSPYDYSTSSDPYFNERFPTFTEISAFFGICVWFIPFSLFVSLSASDNVLPSSEIGGGSNGAGLGGAGRKKEGMAKTMFNSIKDWFAIPTNTRHERFE</sequence>
<gene>
    <name evidence="7" type="ORF">PCON_11335</name>
</gene>
<feature type="transmembrane region" description="Helical" evidence="6">
    <location>
        <begin position="145"/>
        <end position="164"/>
    </location>
</feature>
<dbReference type="GO" id="GO:0000139">
    <property type="term" value="C:Golgi membrane"/>
    <property type="evidence" value="ECO:0007669"/>
    <property type="project" value="TreeGrafter"/>
</dbReference>
<dbReference type="Pfam" id="PF04148">
    <property type="entry name" value="Erv26"/>
    <property type="match status" value="1"/>
</dbReference>
<evidence type="ECO:0000256" key="4">
    <source>
        <dbReference type="ARBA" id="ARBA00022989"/>
    </source>
</evidence>
<dbReference type="GO" id="GO:0005789">
    <property type="term" value="C:endoplasmic reticulum membrane"/>
    <property type="evidence" value="ECO:0007669"/>
    <property type="project" value="TreeGrafter"/>
</dbReference>
<name>U4LHV1_PYROM</name>
<keyword evidence="3 6" id="KW-0812">Transmembrane</keyword>
<dbReference type="Proteomes" id="UP000018144">
    <property type="component" value="Unassembled WGS sequence"/>
</dbReference>
<organism evidence="7 8">
    <name type="scientific">Pyronema omphalodes (strain CBS 100304)</name>
    <name type="common">Pyronema confluens</name>
    <dbReference type="NCBI Taxonomy" id="1076935"/>
    <lineage>
        <taxon>Eukaryota</taxon>
        <taxon>Fungi</taxon>
        <taxon>Dikarya</taxon>
        <taxon>Ascomycota</taxon>
        <taxon>Pezizomycotina</taxon>
        <taxon>Pezizomycetes</taxon>
        <taxon>Pezizales</taxon>
        <taxon>Pyronemataceae</taxon>
        <taxon>Pyronema</taxon>
    </lineage>
</organism>
<evidence type="ECO:0000313" key="7">
    <source>
        <dbReference type="EMBL" id="CCX11741.1"/>
    </source>
</evidence>
<evidence type="ECO:0000313" key="8">
    <source>
        <dbReference type="Proteomes" id="UP000018144"/>
    </source>
</evidence>
<dbReference type="OMA" id="TMGTEPV"/>
<reference evidence="7 8" key="1">
    <citation type="journal article" date="2013" name="PLoS Genet.">
        <title>The genome and development-dependent transcriptomes of Pyronema confluens: a window into fungal evolution.</title>
        <authorList>
            <person name="Traeger S."/>
            <person name="Altegoer F."/>
            <person name="Freitag M."/>
            <person name="Gabaldon T."/>
            <person name="Kempken F."/>
            <person name="Kumar A."/>
            <person name="Marcet-Houben M."/>
            <person name="Poggeler S."/>
            <person name="Stajich J.E."/>
            <person name="Nowrousian M."/>
        </authorList>
    </citation>
    <scope>NUCLEOTIDE SEQUENCE [LARGE SCALE GENOMIC DNA]</scope>
    <source>
        <strain evidence="8">CBS 100304</strain>
        <tissue evidence="7">Vegetative mycelium</tissue>
    </source>
</reference>
<keyword evidence="5 6" id="KW-0472">Membrane</keyword>
<dbReference type="AlphaFoldDB" id="U4LHV1"/>
<dbReference type="GO" id="GO:0097020">
    <property type="term" value="F:COPII receptor activity"/>
    <property type="evidence" value="ECO:0007669"/>
    <property type="project" value="InterPro"/>
</dbReference>
<proteinExistence type="inferred from homology"/>
<keyword evidence="4 6" id="KW-1133">Transmembrane helix</keyword>
<dbReference type="EMBL" id="HF935642">
    <property type="protein sequence ID" value="CCX11741.1"/>
    <property type="molecule type" value="Genomic_DNA"/>
</dbReference>
<evidence type="ECO:0000256" key="1">
    <source>
        <dbReference type="ARBA" id="ARBA00004141"/>
    </source>
</evidence>
<feature type="transmembrane region" description="Helical" evidence="6">
    <location>
        <begin position="43"/>
        <end position="62"/>
    </location>
</feature>
<dbReference type="GO" id="GO:0006888">
    <property type="term" value="P:endoplasmic reticulum to Golgi vesicle-mediated transport"/>
    <property type="evidence" value="ECO:0007669"/>
    <property type="project" value="InterPro"/>
</dbReference>
<comment type="subcellular location">
    <subcellularLocation>
        <location evidence="1">Membrane</location>
        <topology evidence="1">Multi-pass membrane protein</topology>
    </subcellularLocation>
</comment>
<dbReference type="PANTHER" id="PTHR13144:SF0">
    <property type="entry name" value="PROTEIN TEX261"/>
    <property type="match status" value="1"/>
</dbReference>
<evidence type="ECO:0000256" key="2">
    <source>
        <dbReference type="ARBA" id="ARBA00008096"/>
    </source>
</evidence>
<dbReference type="OrthoDB" id="28257at2759"/>
<feature type="transmembrane region" description="Helical" evidence="6">
    <location>
        <begin position="6"/>
        <end position="31"/>
    </location>
</feature>
<dbReference type="GO" id="GO:0030134">
    <property type="term" value="C:COPII-coated ER to Golgi transport vesicle"/>
    <property type="evidence" value="ECO:0007669"/>
    <property type="project" value="TreeGrafter"/>
</dbReference>
<dbReference type="PANTHER" id="PTHR13144">
    <property type="entry name" value="TEX261 PROTEIN"/>
    <property type="match status" value="1"/>
</dbReference>
<evidence type="ECO:0000256" key="5">
    <source>
        <dbReference type="ARBA" id="ARBA00023136"/>
    </source>
</evidence>
<keyword evidence="8" id="KW-1185">Reference proteome</keyword>
<protein>
    <submittedName>
        <fullName evidence="7">Similar to Protein SVP26 acc. no. P38869</fullName>
    </submittedName>
</protein>
<accession>U4LHV1</accession>
<comment type="similarity">
    <text evidence="2">Belongs to the SVP26 family.</text>
</comment>
<dbReference type="InterPro" id="IPR007277">
    <property type="entry name" value="Svp26/Tex261"/>
</dbReference>
<evidence type="ECO:0000256" key="3">
    <source>
        <dbReference type="ARBA" id="ARBA00022692"/>
    </source>
</evidence>
<evidence type="ECO:0000256" key="6">
    <source>
        <dbReference type="SAM" id="Phobius"/>
    </source>
</evidence>